<dbReference type="PANTHER" id="PTHR43447">
    <property type="entry name" value="ALPHA-AMYLASE"/>
    <property type="match status" value="1"/>
</dbReference>
<dbReference type="EMBL" id="CAJVCH010112083">
    <property type="protein sequence ID" value="CAG7724640.1"/>
    <property type="molecule type" value="Genomic_DNA"/>
</dbReference>
<dbReference type="Pfam" id="PF00128">
    <property type="entry name" value="Alpha-amylase"/>
    <property type="match status" value="1"/>
</dbReference>
<keyword evidence="6" id="KW-1185">Reference proteome</keyword>
<dbReference type="FunFam" id="3.20.20.80:FF:000056">
    <property type="entry name" value="Pancreatic alpha-amylase"/>
    <property type="match status" value="1"/>
</dbReference>
<gene>
    <name evidence="5" type="ORF">AFUS01_LOCUS13647</name>
</gene>
<dbReference type="AlphaFoldDB" id="A0A8J2P512"/>
<dbReference type="Proteomes" id="UP000708208">
    <property type="component" value="Unassembled WGS sequence"/>
</dbReference>
<dbReference type="InterPro" id="IPR006048">
    <property type="entry name" value="A-amylase/branching_C"/>
</dbReference>
<evidence type="ECO:0000313" key="5">
    <source>
        <dbReference type="EMBL" id="CAG7724640.1"/>
    </source>
</evidence>
<accession>A0A8J2P512</accession>
<dbReference type="SMART" id="SM00642">
    <property type="entry name" value="Aamy"/>
    <property type="match status" value="1"/>
</dbReference>
<evidence type="ECO:0000256" key="2">
    <source>
        <dbReference type="SAM" id="SignalP"/>
    </source>
</evidence>
<dbReference type="SMART" id="SM00632">
    <property type="entry name" value="Aamy_C"/>
    <property type="match status" value="1"/>
</dbReference>
<proteinExistence type="inferred from homology"/>
<name>A0A8J2P512_9HEXA</name>
<dbReference type="GO" id="GO:0003824">
    <property type="term" value="F:catalytic activity"/>
    <property type="evidence" value="ECO:0007669"/>
    <property type="project" value="InterPro"/>
</dbReference>
<comment type="caution">
    <text evidence="5">The sequence shown here is derived from an EMBL/GenBank/DDBJ whole genome shotgun (WGS) entry which is preliminary data.</text>
</comment>
<dbReference type="Pfam" id="PF02806">
    <property type="entry name" value="Alpha-amylase_C"/>
    <property type="match status" value="1"/>
</dbReference>
<evidence type="ECO:0000313" key="6">
    <source>
        <dbReference type="Proteomes" id="UP000708208"/>
    </source>
</evidence>
<dbReference type="GO" id="GO:0043169">
    <property type="term" value="F:cation binding"/>
    <property type="evidence" value="ECO:0007669"/>
    <property type="project" value="InterPro"/>
</dbReference>
<protein>
    <recommendedName>
        <fullName evidence="7">Alpha-amylase</fullName>
    </recommendedName>
</protein>
<feature type="chain" id="PRO_5035146055" description="Alpha-amylase" evidence="2">
    <location>
        <begin position="21"/>
        <end position="515"/>
    </location>
</feature>
<organism evidence="5 6">
    <name type="scientific">Allacma fusca</name>
    <dbReference type="NCBI Taxonomy" id="39272"/>
    <lineage>
        <taxon>Eukaryota</taxon>
        <taxon>Metazoa</taxon>
        <taxon>Ecdysozoa</taxon>
        <taxon>Arthropoda</taxon>
        <taxon>Hexapoda</taxon>
        <taxon>Collembola</taxon>
        <taxon>Symphypleona</taxon>
        <taxon>Sminthuridae</taxon>
        <taxon>Allacma</taxon>
    </lineage>
</organism>
<feature type="signal peptide" evidence="2">
    <location>
        <begin position="1"/>
        <end position="20"/>
    </location>
</feature>
<dbReference type="CDD" id="cd11317">
    <property type="entry name" value="AmyAc_bac_euk_AmyA"/>
    <property type="match status" value="1"/>
</dbReference>
<reference evidence="5" key="1">
    <citation type="submission" date="2021-06" db="EMBL/GenBank/DDBJ databases">
        <authorList>
            <person name="Hodson N. C."/>
            <person name="Mongue J. A."/>
            <person name="Jaron S. K."/>
        </authorList>
    </citation>
    <scope>NUCLEOTIDE SEQUENCE</scope>
</reference>
<feature type="domain" description="Glycosyl hydrolase family 13 catalytic" evidence="4">
    <location>
        <begin position="31"/>
        <end position="417"/>
    </location>
</feature>
<keyword evidence="2" id="KW-0732">Signal</keyword>
<dbReference type="GO" id="GO:0005975">
    <property type="term" value="P:carbohydrate metabolic process"/>
    <property type="evidence" value="ECO:0007669"/>
    <property type="project" value="InterPro"/>
</dbReference>
<evidence type="ECO:0000259" key="3">
    <source>
        <dbReference type="SMART" id="SM00632"/>
    </source>
</evidence>
<feature type="domain" description="Alpha-amylase C-terminal" evidence="3">
    <location>
        <begin position="426"/>
        <end position="514"/>
    </location>
</feature>
<comment type="similarity">
    <text evidence="1">Belongs to the glycosyl hydrolase 13 family.</text>
</comment>
<evidence type="ECO:0008006" key="7">
    <source>
        <dbReference type="Google" id="ProtNLM"/>
    </source>
</evidence>
<dbReference type="InterPro" id="IPR006047">
    <property type="entry name" value="GH13_cat_dom"/>
</dbReference>
<sequence>MMNTLVAVVVTFISLGVVFCQNDPHFVANRTTIVHLFEWGWNDIAKECEQFLGPFGYGGVQVSPPNENVIAASGEIQRPWWERYQPVSYKLETRSGTEKQFKAMVKKCNSVGVRIYIDAVINHMTGDWGVGYGTGGSYFDASSLNYSAVPYSKEDFNTGYCNNGNIQNYQDTDQVRNCKLQGLHDLNQGKKHVRERISAYFNKLVSYGVAGFRIDASKHMWPGDIKAILDQVNSLSTAHGFPSGARPFVFQEVIDLGNEGIKAQDYFGNGRVTEFKICANIGNIFRKWNQQLRWLKNWGEGWSFLPSVNALVFVDNHDNQRGHGAGGESILTFRVARLYKMAQAFTLAWPYGVTRVMSSYNWEQKLVEGKDKNDWIGPPHDDKFKILPVTIKSDMTCENGWICEHRWRQIFNMVGFRNHVQGTIVEGWWDNQKDQIAFSRGNRGFIAINNDDHMLDASIPTTLPPGDYCDLISGRIVGGKCTGKIITVGSDNKVNIKISNTDEDPMVAITTEMKL</sequence>
<evidence type="ECO:0000259" key="4">
    <source>
        <dbReference type="SMART" id="SM00642"/>
    </source>
</evidence>
<dbReference type="InterPro" id="IPR031319">
    <property type="entry name" value="A-amylase_C"/>
</dbReference>
<dbReference type="OrthoDB" id="550577at2759"/>
<evidence type="ECO:0000256" key="1">
    <source>
        <dbReference type="ARBA" id="ARBA00008061"/>
    </source>
</evidence>